<name>A0A420EAI0_9SPHN</name>
<dbReference type="Proteomes" id="UP000284395">
    <property type="component" value="Unassembled WGS sequence"/>
</dbReference>
<dbReference type="EMBL" id="RAPF01000012">
    <property type="protein sequence ID" value="RKF17689.1"/>
    <property type="molecule type" value="Genomic_DNA"/>
</dbReference>
<comment type="caution">
    <text evidence="1">The sequence shown here is derived from an EMBL/GenBank/DDBJ whole genome shotgun (WGS) entry which is preliminary data.</text>
</comment>
<dbReference type="InterPro" id="IPR036590">
    <property type="entry name" value="SRAP-like"/>
</dbReference>
<evidence type="ECO:0008006" key="3">
    <source>
        <dbReference type="Google" id="ProtNLM"/>
    </source>
</evidence>
<protein>
    <recommendedName>
        <fullName evidence="3">DUF159 family protein</fullName>
    </recommendedName>
</protein>
<gene>
    <name evidence="1" type="ORF">D6851_15625</name>
</gene>
<dbReference type="InterPro" id="IPR003738">
    <property type="entry name" value="SRAP"/>
</dbReference>
<accession>A0A420EAI0</accession>
<evidence type="ECO:0000313" key="1">
    <source>
        <dbReference type="EMBL" id="RKF17689.1"/>
    </source>
</evidence>
<dbReference type="Gene3D" id="3.90.1680.10">
    <property type="entry name" value="SOS response associated peptidase-like"/>
    <property type="match status" value="1"/>
</dbReference>
<organism evidence="1 2">
    <name type="scientific">Altericroceibacterium spongiae</name>
    <dbReference type="NCBI Taxonomy" id="2320269"/>
    <lineage>
        <taxon>Bacteria</taxon>
        <taxon>Pseudomonadati</taxon>
        <taxon>Pseudomonadota</taxon>
        <taxon>Alphaproteobacteria</taxon>
        <taxon>Sphingomonadales</taxon>
        <taxon>Erythrobacteraceae</taxon>
        <taxon>Altericroceibacterium</taxon>
    </lineage>
</organism>
<dbReference type="OrthoDB" id="9782620at2"/>
<proteinExistence type="predicted"/>
<keyword evidence="2" id="KW-1185">Reference proteome</keyword>
<dbReference type="Pfam" id="PF02586">
    <property type="entry name" value="SRAP"/>
    <property type="match status" value="1"/>
</dbReference>
<reference evidence="1 2" key="1">
    <citation type="submission" date="2018-09" db="EMBL/GenBank/DDBJ databases">
        <title>Altererythrobacter spongiae sp. nov., isolated from a marine sponge.</title>
        <authorList>
            <person name="Zhuang L."/>
            <person name="Luo L."/>
        </authorList>
    </citation>
    <scope>NUCLEOTIDE SEQUENCE [LARGE SCALE GENOMIC DNA]</scope>
    <source>
        <strain evidence="1 2">HN-Y73</strain>
    </source>
</reference>
<dbReference type="GO" id="GO:0003697">
    <property type="term" value="F:single-stranded DNA binding"/>
    <property type="evidence" value="ECO:0007669"/>
    <property type="project" value="InterPro"/>
</dbReference>
<dbReference type="SUPFAM" id="SSF143081">
    <property type="entry name" value="BB1717-like"/>
    <property type="match status" value="1"/>
</dbReference>
<dbReference type="GO" id="GO:0106300">
    <property type="term" value="P:protein-DNA covalent cross-linking repair"/>
    <property type="evidence" value="ECO:0007669"/>
    <property type="project" value="InterPro"/>
</dbReference>
<sequence length="132" mass="14979">MCNRYESVALDDVANWFCAEPAGRFNGGGRTIHPKDPGLVVFDRDGKRVIRQMTWGFPLVLKGKKGQPLRPHPVNNARFDKLDGYWKRWTAPANRCLIPVARYAEAQGPRSAKTETWLSIPDMPIMAWAGLW</sequence>
<evidence type="ECO:0000313" key="2">
    <source>
        <dbReference type="Proteomes" id="UP000284395"/>
    </source>
</evidence>
<dbReference type="AlphaFoldDB" id="A0A420EAI0"/>